<dbReference type="Gene3D" id="1.10.287.950">
    <property type="entry name" value="Methyl-accepting chemotaxis protein"/>
    <property type="match status" value="1"/>
</dbReference>
<dbReference type="Pfam" id="PF12729">
    <property type="entry name" value="4HB_MCP_1"/>
    <property type="match status" value="1"/>
</dbReference>
<dbReference type="SUPFAM" id="SSF58104">
    <property type="entry name" value="Methyl-accepting chemotaxis protein (MCP) signaling domain"/>
    <property type="match status" value="1"/>
</dbReference>
<dbReference type="InterPro" id="IPR047347">
    <property type="entry name" value="YvaQ-like_sensor"/>
</dbReference>
<dbReference type="SMART" id="SM00283">
    <property type="entry name" value="MA"/>
    <property type="match status" value="1"/>
</dbReference>
<dbReference type="CDD" id="cd19411">
    <property type="entry name" value="MCP2201-like_sensor"/>
    <property type="match status" value="1"/>
</dbReference>
<accession>A0AB33VB40</accession>
<evidence type="ECO:0000256" key="2">
    <source>
        <dbReference type="ARBA" id="ARBA00029447"/>
    </source>
</evidence>
<evidence type="ECO:0000313" key="7">
    <source>
        <dbReference type="Proteomes" id="UP000005933"/>
    </source>
</evidence>
<dbReference type="InterPro" id="IPR051310">
    <property type="entry name" value="MCP_chemotaxis"/>
</dbReference>
<proteinExistence type="inferred from homology"/>
<dbReference type="EMBL" id="AAKL01000064">
    <property type="protein sequence ID" value="EAP71150.1"/>
    <property type="molecule type" value="Genomic_DNA"/>
</dbReference>
<feature type="transmembrane region" description="Helical" evidence="4">
    <location>
        <begin position="12"/>
        <end position="34"/>
    </location>
</feature>
<evidence type="ECO:0000259" key="5">
    <source>
        <dbReference type="PROSITE" id="PS50111"/>
    </source>
</evidence>
<evidence type="ECO:0000256" key="3">
    <source>
        <dbReference type="PROSITE-ProRule" id="PRU00284"/>
    </source>
</evidence>
<dbReference type="GO" id="GO:0005886">
    <property type="term" value="C:plasma membrane"/>
    <property type="evidence" value="ECO:0007669"/>
    <property type="project" value="TreeGrafter"/>
</dbReference>
<dbReference type="AlphaFoldDB" id="A0AB33VB40"/>
<gene>
    <name evidence="6" type="ORF">RRSL_00680</name>
</gene>
<evidence type="ECO:0000256" key="4">
    <source>
        <dbReference type="SAM" id="Phobius"/>
    </source>
</evidence>
<keyword evidence="4" id="KW-0472">Membrane</keyword>
<dbReference type="InterPro" id="IPR004089">
    <property type="entry name" value="MCPsignal_dom"/>
</dbReference>
<feature type="domain" description="Methyl-accepting transducer" evidence="5">
    <location>
        <begin position="276"/>
        <end position="498"/>
    </location>
</feature>
<dbReference type="Pfam" id="PF00015">
    <property type="entry name" value="MCPsignal"/>
    <property type="match status" value="1"/>
</dbReference>
<keyword evidence="4 6" id="KW-0812">Transmembrane</keyword>
<dbReference type="PRINTS" id="PR00260">
    <property type="entry name" value="CHEMTRNSDUCR"/>
</dbReference>
<evidence type="ECO:0000256" key="1">
    <source>
        <dbReference type="ARBA" id="ARBA00022481"/>
    </source>
</evidence>
<dbReference type="GO" id="GO:0004888">
    <property type="term" value="F:transmembrane signaling receptor activity"/>
    <property type="evidence" value="ECO:0007669"/>
    <property type="project" value="InterPro"/>
</dbReference>
<evidence type="ECO:0000313" key="6">
    <source>
        <dbReference type="EMBL" id="EAP71150.1"/>
    </source>
</evidence>
<dbReference type="GO" id="GO:0007165">
    <property type="term" value="P:signal transduction"/>
    <property type="evidence" value="ECO:0007669"/>
    <property type="project" value="UniProtKB-KW"/>
</dbReference>
<comment type="similarity">
    <text evidence="2">Belongs to the methyl-accepting chemotaxis (MCP) protein family.</text>
</comment>
<dbReference type="PANTHER" id="PTHR43531">
    <property type="entry name" value="PROTEIN ICFG"/>
    <property type="match status" value="1"/>
</dbReference>
<dbReference type="Proteomes" id="UP000005933">
    <property type="component" value="Unassembled WGS sequence"/>
</dbReference>
<organism evidence="6 7">
    <name type="scientific">Ralstonia solanacearum (strain UW551)</name>
    <dbReference type="NCBI Taxonomy" id="342110"/>
    <lineage>
        <taxon>Bacteria</taxon>
        <taxon>Pseudomonadati</taxon>
        <taxon>Pseudomonadota</taxon>
        <taxon>Betaproteobacteria</taxon>
        <taxon>Burkholderiales</taxon>
        <taxon>Burkholderiaceae</taxon>
        <taxon>Ralstonia</taxon>
        <taxon>Ralstonia solanacearum species complex</taxon>
    </lineage>
</organism>
<keyword evidence="4" id="KW-1133">Transmembrane helix</keyword>
<sequence>MGLHRLTIKAKLLASFGLLAAIVVALSGFAIFALDGANERFTGFVDGVNARVMLVNRIRSAVDRRAIAARNLVLATTDEERVFEKAEAERAHEEVQAGLAELEARLAAPGVTDRARQLGGDIRRIENAYGPVALGIVKLAADGQREAANQKINAECKPLLDALVKAVKVYASVGAELSKRTLQEAEARAAWLRSIVIGVSLASVALAVGLGLVITRSLLRALGTEPAVLNEITRKIASGDLAPTPQAQAAPKGSVLESMAAMQRSLAEIVGAVRGAASAISVGSAQIAAGNVDLSSRTEEQASSLQQTVSTMEQLTVTVRQNADNARQANTLSVDASAVALKGSAEVGQVVETMGDISRESVKIGEITGIIESIAFQTNILALNAAVEAARAGEQGRGFAVVASEVRTLAQRSSSAAEQAGRTMHEVTLAVEKVTAIIHEITQASEEQTGGIEQISHAMGQMDQVTQHNAALVEQAAAASQSLEQQGQELDRAVASFRLA</sequence>
<keyword evidence="3" id="KW-0807">Transducer</keyword>
<dbReference type="GO" id="GO:0006935">
    <property type="term" value="P:chemotaxis"/>
    <property type="evidence" value="ECO:0007669"/>
    <property type="project" value="InterPro"/>
</dbReference>
<dbReference type="InterPro" id="IPR024478">
    <property type="entry name" value="HlyB_4HB_MCP"/>
</dbReference>
<protein>
    <submittedName>
        <fullName evidence="6">Probable transmembrane methyl-accepting chemotaxis protein</fullName>
    </submittedName>
</protein>
<dbReference type="PROSITE" id="PS50111">
    <property type="entry name" value="CHEMOTAXIS_TRANSDUC_2"/>
    <property type="match status" value="1"/>
</dbReference>
<dbReference type="PANTHER" id="PTHR43531:SF14">
    <property type="entry name" value="METHYL-ACCEPTING CHEMOTAXIS PROTEIN I-RELATED"/>
    <property type="match status" value="1"/>
</dbReference>
<name>A0AB33VB40_RALSU</name>
<reference evidence="6 7" key="1">
    <citation type="journal article" date="2006" name="Mol. Plant Microbe Interact.">
        <title>Identification of open reading frames unique to a select agent: Ralstonia solanacearum race 3 biovar 2.</title>
        <authorList>
            <person name="Gabriel D.W."/>
            <person name="Allen C."/>
            <person name="Schell M."/>
            <person name="Denny T.P."/>
            <person name="Greenberg J.T."/>
            <person name="Duan Y.P."/>
            <person name="Flores-Cruz Z."/>
            <person name="Huang Q."/>
            <person name="Clifford J.M."/>
            <person name="Presting G."/>
            <person name="Gonzalez E.T."/>
            <person name="Reddy J."/>
            <person name="Elphinstone J."/>
            <person name="Swanson J."/>
            <person name="Yao J."/>
            <person name="Mulholland V."/>
            <person name="Liu L."/>
            <person name="Farmerie W."/>
            <person name="Patnaikuni M."/>
            <person name="Balogh B."/>
            <person name="Norman D."/>
            <person name="Alvarez A."/>
            <person name="Castillo J.A."/>
            <person name="Jones J."/>
            <person name="Saddler G."/>
            <person name="Walunas T."/>
            <person name="Zhukov A."/>
            <person name="Mikhailova N."/>
        </authorList>
    </citation>
    <scope>NUCLEOTIDE SEQUENCE [LARGE SCALE GENOMIC DNA]</scope>
    <source>
        <strain evidence="6 7">UW551</strain>
    </source>
</reference>
<dbReference type="InterPro" id="IPR004090">
    <property type="entry name" value="Chemotax_Me-accpt_rcpt"/>
</dbReference>
<dbReference type="RefSeq" id="WP_003265579.1">
    <property type="nucleotide sequence ID" value="NZ_AAKL01000064.1"/>
</dbReference>
<keyword evidence="1" id="KW-0488">Methylation</keyword>
<comment type="caution">
    <text evidence="6">The sequence shown here is derived from an EMBL/GenBank/DDBJ whole genome shotgun (WGS) entry which is preliminary data.</text>
</comment>